<name>A0A9Q0FF95_9ROSI</name>
<gene>
    <name evidence="3" type="ORF">Tsubulata_028371</name>
</gene>
<evidence type="ECO:0000313" key="3">
    <source>
        <dbReference type="EMBL" id="KAJ4830351.1"/>
    </source>
</evidence>
<comment type="caution">
    <text evidence="3">The sequence shown here is derived from an EMBL/GenBank/DDBJ whole genome shotgun (WGS) entry which is preliminary data.</text>
</comment>
<feature type="compositionally biased region" description="Basic and acidic residues" evidence="1">
    <location>
        <begin position="518"/>
        <end position="533"/>
    </location>
</feature>
<feature type="region of interest" description="Disordered" evidence="1">
    <location>
        <begin position="504"/>
        <end position="535"/>
    </location>
</feature>
<dbReference type="PANTHER" id="PTHR33167">
    <property type="entry name" value="TRANSCRIPTION FACTOR, PUTATIVE (DUF863)-RELATED"/>
    <property type="match status" value="1"/>
</dbReference>
<feature type="region of interest" description="Disordered" evidence="1">
    <location>
        <begin position="554"/>
        <end position="597"/>
    </location>
</feature>
<reference evidence="3" key="2">
    <citation type="journal article" date="2023" name="Plants (Basel)">
        <title>Annotation of the Turnera subulata (Passifloraceae) Draft Genome Reveals the S-Locus Evolved after the Divergence of Turneroideae from Passifloroideae in a Stepwise Manner.</title>
        <authorList>
            <person name="Henning P.M."/>
            <person name="Roalson E.H."/>
            <person name="Mir W."/>
            <person name="McCubbin A.G."/>
            <person name="Shore J.S."/>
        </authorList>
    </citation>
    <scope>NUCLEOTIDE SEQUENCE</scope>
    <source>
        <strain evidence="3">F60SS</strain>
    </source>
</reference>
<keyword evidence="2" id="KW-0732">Signal</keyword>
<keyword evidence="4" id="KW-1185">Reference proteome</keyword>
<dbReference type="PANTHER" id="PTHR33167:SF29">
    <property type="entry name" value="T28K15.14 PROTEIN"/>
    <property type="match status" value="1"/>
</dbReference>
<accession>A0A9Q0FF95</accession>
<dbReference type="InterPro" id="IPR008581">
    <property type="entry name" value="DUF863_pln"/>
</dbReference>
<feature type="compositionally biased region" description="Polar residues" evidence="1">
    <location>
        <begin position="561"/>
        <end position="597"/>
    </location>
</feature>
<proteinExistence type="predicted"/>
<sequence>MYSFPLLLLVLAGISEGEQKVARIGLYVVYLELKPSGVLSWNFALSGSHTQLLAVLLKLQGGMGHLKEKKHAGGVRAEETTHVSARIQDVMYLSNFDKEKMFMPGVFDLNSAQSGTDSLQEVIKETMLKQEVTFRKQVCELHRLYGIQASLMEDINRHEYGGYQSWDANKQSSVLPLTNPTRCEPLIDGAGFSSVTKMHTSFVTHDLLESREEACCRLQQRSFDLKLSADDFISNVQEDLPEDGICWDDFNEPLDSRLSPSGINCSETDKLKLSVSTGEDSRRIEGAMGTWFHEETHSSRNLIDLEEPVHKASEGYPRFLQPVSYAAPETYAKDKHKSHVSSLSNLFISNNVEKSPCHGIAESAPLKHQSKHFQENTSSTEGTRKCRDGICCFEPSANLQHCTSHQGDLDLNKVQDDDFSSPLNDPTSSASSAGGSGAAVDCCQDGTCAITSWTKKVDSCSNGISDVLPHEKSADFVVLDLNSENQISTDIWFRKSKYDERTSDIVGQELPRPQVGNEEPKDDVQLDGKRADSFHNSSSDLVCLATREASCEKSEVEDTVVSGSDQSQNTFQDQNGNNSPASWKSCISDNDSSSIRTMQSDTISNGLHDKHSKAPLVSRVLTYEDDQGTSDGNDLRGKCDKEEESAEVDVLMQGAAESLINMSSMEISATLSKEVQNEEREQPQYSFDSFELMTMNLTQTNEDDNCVSSRPYEVIDAEMKDFSSKLRRGRRMKDFQKEILPSLSSLSRLEIREDINIMEGVLRSREYRKMRAKMLTNGDNCSAMVRNRRSRLSCTGRRNLSWKFG</sequence>
<dbReference type="Proteomes" id="UP001141552">
    <property type="component" value="Unassembled WGS sequence"/>
</dbReference>
<evidence type="ECO:0000256" key="1">
    <source>
        <dbReference type="SAM" id="MobiDB-lite"/>
    </source>
</evidence>
<protein>
    <submittedName>
        <fullName evidence="3">Uncharacterized protein</fullName>
    </submittedName>
</protein>
<dbReference type="AlphaFoldDB" id="A0A9Q0FF95"/>
<feature type="signal peptide" evidence="2">
    <location>
        <begin position="1"/>
        <end position="17"/>
    </location>
</feature>
<feature type="chain" id="PRO_5040311377" evidence="2">
    <location>
        <begin position="18"/>
        <end position="805"/>
    </location>
</feature>
<evidence type="ECO:0000313" key="4">
    <source>
        <dbReference type="Proteomes" id="UP001141552"/>
    </source>
</evidence>
<evidence type="ECO:0000256" key="2">
    <source>
        <dbReference type="SAM" id="SignalP"/>
    </source>
</evidence>
<reference evidence="3" key="1">
    <citation type="submission" date="2022-02" db="EMBL/GenBank/DDBJ databases">
        <authorList>
            <person name="Henning P.M."/>
            <person name="McCubbin A.G."/>
            <person name="Shore J.S."/>
        </authorList>
    </citation>
    <scope>NUCLEOTIDE SEQUENCE</scope>
    <source>
        <strain evidence="3">F60SS</strain>
        <tissue evidence="3">Leaves</tissue>
    </source>
</reference>
<dbReference type="EMBL" id="JAKUCV010005661">
    <property type="protein sequence ID" value="KAJ4830351.1"/>
    <property type="molecule type" value="Genomic_DNA"/>
</dbReference>
<dbReference type="Pfam" id="PF05904">
    <property type="entry name" value="DUF863"/>
    <property type="match status" value="1"/>
</dbReference>
<dbReference type="OrthoDB" id="786875at2759"/>
<organism evidence="3 4">
    <name type="scientific">Turnera subulata</name>
    <dbReference type="NCBI Taxonomy" id="218843"/>
    <lineage>
        <taxon>Eukaryota</taxon>
        <taxon>Viridiplantae</taxon>
        <taxon>Streptophyta</taxon>
        <taxon>Embryophyta</taxon>
        <taxon>Tracheophyta</taxon>
        <taxon>Spermatophyta</taxon>
        <taxon>Magnoliopsida</taxon>
        <taxon>eudicotyledons</taxon>
        <taxon>Gunneridae</taxon>
        <taxon>Pentapetalae</taxon>
        <taxon>rosids</taxon>
        <taxon>fabids</taxon>
        <taxon>Malpighiales</taxon>
        <taxon>Passifloraceae</taxon>
        <taxon>Turnera</taxon>
    </lineage>
</organism>
<feature type="region of interest" description="Disordered" evidence="1">
    <location>
        <begin position="413"/>
        <end position="436"/>
    </location>
</feature>